<dbReference type="EMBL" id="BKAJ01000121">
    <property type="protein sequence ID" value="GEP59176.1"/>
    <property type="molecule type" value="Genomic_DNA"/>
</dbReference>
<accession>A0A512NJQ0</accession>
<keyword evidence="7" id="KW-1185">Reference proteome</keyword>
<reference evidence="6 7" key="1">
    <citation type="submission" date="2019-07" db="EMBL/GenBank/DDBJ databases">
        <title>Whole genome shotgun sequence of Reyranella soli NBRC 108950.</title>
        <authorList>
            <person name="Hosoyama A."/>
            <person name="Uohara A."/>
            <person name="Ohji S."/>
            <person name="Ichikawa N."/>
        </authorList>
    </citation>
    <scope>NUCLEOTIDE SEQUENCE [LARGE SCALE GENOMIC DNA]</scope>
    <source>
        <strain evidence="6 7">NBRC 108950</strain>
    </source>
</reference>
<organism evidence="6 7">
    <name type="scientific">Reyranella soli</name>
    <dbReference type="NCBI Taxonomy" id="1230389"/>
    <lineage>
        <taxon>Bacteria</taxon>
        <taxon>Pseudomonadati</taxon>
        <taxon>Pseudomonadota</taxon>
        <taxon>Alphaproteobacteria</taxon>
        <taxon>Hyphomicrobiales</taxon>
        <taxon>Reyranellaceae</taxon>
        <taxon>Reyranella</taxon>
    </lineage>
</organism>
<dbReference type="InterPro" id="IPR027417">
    <property type="entry name" value="P-loop_NTPase"/>
</dbReference>
<evidence type="ECO:0000256" key="3">
    <source>
        <dbReference type="ARBA" id="ARBA00022741"/>
    </source>
</evidence>
<evidence type="ECO:0000256" key="4">
    <source>
        <dbReference type="ARBA" id="ARBA00022840"/>
    </source>
</evidence>
<dbReference type="GO" id="GO:0016887">
    <property type="term" value="F:ATP hydrolysis activity"/>
    <property type="evidence" value="ECO:0007669"/>
    <property type="project" value="InterPro"/>
</dbReference>
<dbReference type="SUPFAM" id="SSF52540">
    <property type="entry name" value="P-loop containing nucleoside triphosphate hydrolases"/>
    <property type="match status" value="1"/>
</dbReference>
<dbReference type="PROSITE" id="PS00211">
    <property type="entry name" value="ABC_TRANSPORTER_1"/>
    <property type="match status" value="1"/>
</dbReference>
<dbReference type="InterPro" id="IPR003593">
    <property type="entry name" value="AAA+_ATPase"/>
</dbReference>
<keyword evidence="2" id="KW-0813">Transport</keyword>
<name>A0A512NJQ0_9HYPH</name>
<gene>
    <name evidence="6" type="ORF">RSO01_63420</name>
</gene>
<comment type="caution">
    <text evidence="6">The sequence shown here is derived from an EMBL/GenBank/DDBJ whole genome shotgun (WGS) entry which is preliminary data.</text>
</comment>
<dbReference type="InterPro" id="IPR050166">
    <property type="entry name" value="ABC_transporter_ATP-bind"/>
</dbReference>
<dbReference type="PROSITE" id="PS50893">
    <property type="entry name" value="ABC_TRANSPORTER_2"/>
    <property type="match status" value="1"/>
</dbReference>
<dbReference type="CDD" id="cd03293">
    <property type="entry name" value="ABC_NrtD_SsuB_transporters"/>
    <property type="match status" value="1"/>
</dbReference>
<dbReference type="AlphaFoldDB" id="A0A512NJQ0"/>
<dbReference type="Gene3D" id="3.40.50.300">
    <property type="entry name" value="P-loop containing nucleotide triphosphate hydrolases"/>
    <property type="match status" value="1"/>
</dbReference>
<dbReference type="SMART" id="SM00382">
    <property type="entry name" value="AAA"/>
    <property type="match status" value="1"/>
</dbReference>
<evidence type="ECO:0000256" key="1">
    <source>
        <dbReference type="ARBA" id="ARBA00005417"/>
    </source>
</evidence>
<dbReference type="RefSeq" id="WP_147154536.1">
    <property type="nucleotide sequence ID" value="NZ_BKAJ01000121.1"/>
</dbReference>
<dbReference type="InterPro" id="IPR003439">
    <property type="entry name" value="ABC_transporter-like_ATP-bd"/>
</dbReference>
<dbReference type="GO" id="GO:0005524">
    <property type="term" value="F:ATP binding"/>
    <property type="evidence" value="ECO:0007669"/>
    <property type="project" value="UniProtKB-KW"/>
</dbReference>
<feature type="domain" description="ABC transporter" evidence="5">
    <location>
        <begin position="7"/>
        <end position="235"/>
    </location>
</feature>
<dbReference type="PANTHER" id="PTHR42788">
    <property type="entry name" value="TAURINE IMPORT ATP-BINDING PROTEIN-RELATED"/>
    <property type="match status" value="1"/>
</dbReference>
<dbReference type="PANTHER" id="PTHR42788:SF13">
    <property type="entry name" value="ALIPHATIC SULFONATES IMPORT ATP-BINDING PROTEIN SSUB"/>
    <property type="match status" value="1"/>
</dbReference>
<evidence type="ECO:0000313" key="7">
    <source>
        <dbReference type="Proteomes" id="UP000321058"/>
    </source>
</evidence>
<dbReference type="Pfam" id="PF00005">
    <property type="entry name" value="ABC_tran"/>
    <property type="match status" value="1"/>
</dbReference>
<dbReference type="Proteomes" id="UP000321058">
    <property type="component" value="Unassembled WGS sequence"/>
</dbReference>
<keyword evidence="3" id="KW-0547">Nucleotide-binding</keyword>
<evidence type="ECO:0000256" key="2">
    <source>
        <dbReference type="ARBA" id="ARBA00022448"/>
    </source>
</evidence>
<dbReference type="InterPro" id="IPR017871">
    <property type="entry name" value="ABC_transporter-like_CS"/>
</dbReference>
<evidence type="ECO:0000259" key="5">
    <source>
        <dbReference type="PROSITE" id="PS50893"/>
    </source>
</evidence>
<protein>
    <submittedName>
        <fullName evidence="6">ABC transporter ATP-binding protein</fullName>
    </submittedName>
</protein>
<evidence type="ECO:0000313" key="6">
    <source>
        <dbReference type="EMBL" id="GEP59176.1"/>
    </source>
</evidence>
<sequence length="254" mass="27231">MNASLDISVRGLDVNFGQARNVLTGVELAVRRGEFVALIGASGCGKTTLLNVIAGLVPVAAGTVTIGGAPPVAGRGDICYVLARDALLPWRTVTGNVEYGLELSGVGREERARRAATYIDKVGLAAARDLYPSRLSQGMRQRASLARAFAVGRSVYLMDEPFSALDSQTKLTLHDQLLGLWETSGATVVFVTHDIGEAITLADRVLVMSKKGIGVVDEIHVDLARPRSAEALQADERYHDLYRRTWTALKASAQ</sequence>
<comment type="similarity">
    <text evidence="1">Belongs to the ABC transporter superfamily.</text>
</comment>
<dbReference type="OrthoDB" id="9807242at2"/>
<proteinExistence type="inferred from homology"/>
<keyword evidence="4 6" id="KW-0067">ATP-binding</keyword>